<comment type="caution">
    <text evidence="1">The sequence shown here is derived from an EMBL/GenBank/DDBJ whole genome shotgun (WGS) entry which is preliminary data.</text>
</comment>
<reference evidence="1" key="1">
    <citation type="journal article" date="2019" name="Sci. Rep.">
        <title>Draft genome of Tanacetum cinerariifolium, the natural source of mosquito coil.</title>
        <authorList>
            <person name="Yamashiro T."/>
            <person name="Shiraishi A."/>
            <person name="Satake H."/>
            <person name="Nakayama K."/>
        </authorList>
    </citation>
    <scope>NUCLEOTIDE SEQUENCE</scope>
</reference>
<proteinExistence type="predicted"/>
<feature type="non-terminal residue" evidence="1">
    <location>
        <position position="1"/>
    </location>
</feature>
<name>A0A699IXE1_TANCI</name>
<gene>
    <name evidence="1" type="ORF">Tci_565588</name>
</gene>
<accession>A0A699IXE1</accession>
<sequence>PNLVISYVDRMPPKRSSTSEASTMSHTAIRKLVADSIAAALETQTTTMTEADNSIREIPIAKRRNYNEFISCQPFYFNFMKGVVGLIR</sequence>
<evidence type="ECO:0000313" key="1">
    <source>
        <dbReference type="EMBL" id="GEZ93615.1"/>
    </source>
</evidence>
<protein>
    <recommendedName>
        <fullName evidence="2">Reverse transcriptase domain-containing protein</fullName>
    </recommendedName>
</protein>
<evidence type="ECO:0008006" key="2">
    <source>
        <dbReference type="Google" id="ProtNLM"/>
    </source>
</evidence>
<dbReference type="EMBL" id="BKCJ010344475">
    <property type="protein sequence ID" value="GEZ93615.1"/>
    <property type="molecule type" value="Genomic_DNA"/>
</dbReference>
<organism evidence="1">
    <name type="scientific">Tanacetum cinerariifolium</name>
    <name type="common">Dalmatian daisy</name>
    <name type="synonym">Chrysanthemum cinerariifolium</name>
    <dbReference type="NCBI Taxonomy" id="118510"/>
    <lineage>
        <taxon>Eukaryota</taxon>
        <taxon>Viridiplantae</taxon>
        <taxon>Streptophyta</taxon>
        <taxon>Embryophyta</taxon>
        <taxon>Tracheophyta</taxon>
        <taxon>Spermatophyta</taxon>
        <taxon>Magnoliopsida</taxon>
        <taxon>eudicotyledons</taxon>
        <taxon>Gunneridae</taxon>
        <taxon>Pentapetalae</taxon>
        <taxon>asterids</taxon>
        <taxon>campanulids</taxon>
        <taxon>Asterales</taxon>
        <taxon>Asteraceae</taxon>
        <taxon>Asteroideae</taxon>
        <taxon>Anthemideae</taxon>
        <taxon>Anthemidinae</taxon>
        <taxon>Tanacetum</taxon>
    </lineage>
</organism>
<dbReference type="AlphaFoldDB" id="A0A699IXE1"/>